<keyword evidence="3" id="KW-0274">FAD</keyword>
<feature type="domain" description="FAD-binding" evidence="4">
    <location>
        <begin position="1"/>
        <end position="47"/>
    </location>
</feature>
<keyword evidence="2" id="KW-0285">Flavoprotein</keyword>
<dbReference type="GO" id="GO:0071949">
    <property type="term" value="F:FAD binding"/>
    <property type="evidence" value="ECO:0007669"/>
    <property type="project" value="InterPro"/>
</dbReference>
<organism evidence="5 7">
    <name type="scientific">Didymodactylos carnosus</name>
    <dbReference type="NCBI Taxonomy" id="1234261"/>
    <lineage>
        <taxon>Eukaryota</taxon>
        <taxon>Metazoa</taxon>
        <taxon>Spiralia</taxon>
        <taxon>Gnathifera</taxon>
        <taxon>Rotifera</taxon>
        <taxon>Eurotatoria</taxon>
        <taxon>Bdelloidea</taxon>
        <taxon>Philodinida</taxon>
        <taxon>Philodinidae</taxon>
        <taxon>Didymodactylos</taxon>
    </lineage>
</organism>
<dbReference type="SUPFAM" id="SSF51905">
    <property type="entry name" value="FAD/NAD(P)-binding domain"/>
    <property type="match status" value="1"/>
</dbReference>
<dbReference type="Pfam" id="PF01494">
    <property type="entry name" value="FAD_binding_3"/>
    <property type="match status" value="1"/>
</dbReference>
<dbReference type="InterPro" id="IPR036188">
    <property type="entry name" value="FAD/NAD-bd_sf"/>
</dbReference>
<reference evidence="5" key="1">
    <citation type="submission" date="2021-02" db="EMBL/GenBank/DDBJ databases">
        <authorList>
            <person name="Nowell W R."/>
        </authorList>
    </citation>
    <scope>NUCLEOTIDE SEQUENCE</scope>
</reference>
<dbReference type="InterPro" id="IPR002938">
    <property type="entry name" value="FAD-bd"/>
</dbReference>
<evidence type="ECO:0000259" key="4">
    <source>
        <dbReference type="Pfam" id="PF01494"/>
    </source>
</evidence>
<comment type="caution">
    <text evidence="5">The sequence shown here is derived from an EMBL/GenBank/DDBJ whole genome shotgun (WGS) entry which is preliminary data.</text>
</comment>
<dbReference type="PANTHER" id="PTHR43004">
    <property type="entry name" value="TRK SYSTEM POTASSIUM UPTAKE PROTEIN"/>
    <property type="match status" value="1"/>
</dbReference>
<evidence type="ECO:0000313" key="6">
    <source>
        <dbReference type="EMBL" id="CAF4352375.1"/>
    </source>
</evidence>
<comment type="cofactor">
    <cofactor evidence="1">
        <name>FAD</name>
        <dbReference type="ChEBI" id="CHEBI:57692"/>
    </cofactor>
</comment>
<evidence type="ECO:0000256" key="3">
    <source>
        <dbReference type="ARBA" id="ARBA00022827"/>
    </source>
</evidence>
<dbReference type="EMBL" id="CAJOBA010064485">
    <property type="protein sequence ID" value="CAF4352375.1"/>
    <property type="molecule type" value="Genomic_DNA"/>
</dbReference>
<protein>
    <recommendedName>
        <fullName evidence="4">FAD-binding domain-containing protein</fullName>
    </recommendedName>
</protein>
<name>A0A8S2FVK1_9BILA</name>
<evidence type="ECO:0000256" key="2">
    <source>
        <dbReference type="ARBA" id="ARBA00022630"/>
    </source>
</evidence>
<evidence type="ECO:0000313" key="5">
    <source>
        <dbReference type="EMBL" id="CAF1560692.1"/>
    </source>
</evidence>
<dbReference type="GO" id="GO:0016709">
    <property type="term" value="F:oxidoreductase activity, acting on paired donors, with incorporation or reduction of molecular oxygen, NAD(P)H as one donor, and incorporation of one atom of oxygen"/>
    <property type="evidence" value="ECO:0007669"/>
    <property type="project" value="UniProtKB-ARBA"/>
</dbReference>
<dbReference type="AlphaFoldDB" id="A0A8S2FVK1"/>
<dbReference type="Proteomes" id="UP000677228">
    <property type="component" value="Unassembled WGS sequence"/>
</dbReference>
<sequence length="81" mass="9649">MNTGLQDAFNLGWKLAFVLKKRVINDDQLLDTYNEERQRVTQNLVHTTDRAFRGLTSNNKYTKFIRLYILPTIFQFYCDVN</sequence>
<dbReference type="Gene3D" id="3.50.50.60">
    <property type="entry name" value="FAD/NAD(P)-binding domain"/>
    <property type="match status" value="1"/>
</dbReference>
<evidence type="ECO:0000256" key="1">
    <source>
        <dbReference type="ARBA" id="ARBA00001974"/>
    </source>
</evidence>
<evidence type="ECO:0000313" key="7">
    <source>
        <dbReference type="Proteomes" id="UP000677228"/>
    </source>
</evidence>
<dbReference type="InterPro" id="IPR050641">
    <property type="entry name" value="RIFMO-like"/>
</dbReference>
<dbReference type="Proteomes" id="UP000682733">
    <property type="component" value="Unassembled WGS sequence"/>
</dbReference>
<proteinExistence type="predicted"/>
<gene>
    <name evidence="5" type="ORF">OVA965_LOCUS39785</name>
    <name evidence="6" type="ORF">TMI583_LOCUS41141</name>
</gene>
<dbReference type="PANTHER" id="PTHR43004:SF19">
    <property type="entry name" value="BINDING MONOOXYGENASE, PUTATIVE (JCVI)-RELATED"/>
    <property type="match status" value="1"/>
</dbReference>
<accession>A0A8S2FVK1</accession>
<dbReference type="EMBL" id="CAJNOK010041876">
    <property type="protein sequence ID" value="CAF1560692.1"/>
    <property type="molecule type" value="Genomic_DNA"/>
</dbReference>